<comment type="caution">
    <text evidence="2">The sequence shown here is derived from an EMBL/GenBank/DDBJ whole genome shotgun (WGS) entry which is preliminary data.</text>
</comment>
<dbReference type="EMBL" id="JASJQH010001565">
    <property type="protein sequence ID" value="KAK9761106.1"/>
    <property type="molecule type" value="Genomic_DNA"/>
</dbReference>
<keyword evidence="3" id="KW-1185">Reference proteome</keyword>
<reference evidence="2 3" key="1">
    <citation type="submission" date="2023-04" db="EMBL/GenBank/DDBJ databases">
        <title>Genome of Basidiobolus ranarum AG-B5.</title>
        <authorList>
            <person name="Stajich J.E."/>
            <person name="Carter-House D."/>
            <person name="Gryganskyi A."/>
        </authorList>
    </citation>
    <scope>NUCLEOTIDE SEQUENCE [LARGE SCALE GENOMIC DNA]</scope>
    <source>
        <strain evidence="2 3">AG-B5</strain>
    </source>
</reference>
<feature type="compositionally biased region" description="Basic and acidic residues" evidence="1">
    <location>
        <begin position="46"/>
        <end position="62"/>
    </location>
</feature>
<feature type="compositionally biased region" description="Polar residues" evidence="1">
    <location>
        <begin position="64"/>
        <end position="81"/>
    </location>
</feature>
<evidence type="ECO:0000313" key="2">
    <source>
        <dbReference type="EMBL" id="KAK9761106.1"/>
    </source>
</evidence>
<accession>A0ABR2WHW8</accession>
<evidence type="ECO:0000313" key="3">
    <source>
        <dbReference type="Proteomes" id="UP001479436"/>
    </source>
</evidence>
<feature type="region of interest" description="Disordered" evidence="1">
    <location>
        <begin position="46"/>
        <end position="96"/>
    </location>
</feature>
<protein>
    <submittedName>
        <fullName evidence="2">Uncharacterized protein</fullName>
    </submittedName>
</protein>
<sequence>MFRSSILRSSRQVANHANHIARQGEHIDPNAAVAVMKKNQKVKETLKKGAEDAKRVSAEEKFSGNVSSQIKSGTAPSTTSADPKDELWSPLRSNKP</sequence>
<organism evidence="2 3">
    <name type="scientific">Basidiobolus ranarum</name>
    <dbReference type="NCBI Taxonomy" id="34480"/>
    <lineage>
        <taxon>Eukaryota</taxon>
        <taxon>Fungi</taxon>
        <taxon>Fungi incertae sedis</taxon>
        <taxon>Zoopagomycota</taxon>
        <taxon>Entomophthoromycotina</taxon>
        <taxon>Basidiobolomycetes</taxon>
        <taxon>Basidiobolales</taxon>
        <taxon>Basidiobolaceae</taxon>
        <taxon>Basidiobolus</taxon>
    </lineage>
</organism>
<proteinExistence type="predicted"/>
<dbReference type="Proteomes" id="UP001479436">
    <property type="component" value="Unassembled WGS sequence"/>
</dbReference>
<name>A0ABR2WHW8_9FUNG</name>
<evidence type="ECO:0000256" key="1">
    <source>
        <dbReference type="SAM" id="MobiDB-lite"/>
    </source>
</evidence>
<gene>
    <name evidence="2" type="ORF">K7432_014230</name>
</gene>